<comment type="caution">
    <text evidence="6">The sequence shown here is derived from an EMBL/GenBank/DDBJ whole genome shotgun (WGS) entry which is preliminary data.</text>
</comment>
<dbReference type="InterPro" id="IPR041522">
    <property type="entry name" value="CdaR_GGDEF"/>
</dbReference>
<evidence type="ECO:0000313" key="7">
    <source>
        <dbReference type="Proteomes" id="UP000650511"/>
    </source>
</evidence>
<feature type="region of interest" description="Disordered" evidence="2">
    <location>
        <begin position="1"/>
        <end position="43"/>
    </location>
</feature>
<dbReference type="RefSeq" id="WP_188584362.1">
    <property type="nucleotide sequence ID" value="NZ_BMHA01000002.1"/>
</dbReference>
<dbReference type="AlphaFoldDB" id="A0A8J3AD11"/>
<dbReference type="PANTHER" id="PTHR33744:SF1">
    <property type="entry name" value="DNA-BINDING TRANSCRIPTIONAL ACTIVATOR ADER"/>
    <property type="match status" value="1"/>
</dbReference>
<feature type="domain" description="PucR C-terminal helix-turn-helix" evidence="4">
    <location>
        <begin position="513"/>
        <end position="570"/>
    </location>
</feature>
<dbReference type="SUPFAM" id="SSF46689">
    <property type="entry name" value="Homeodomain-like"/>
    <property type="match status" value="1"/>
</dbReference>
<dbReference type="Pfam" id="PF07905">
    <property type="entry name" value="PucR"/>
    <property type="match status" value="1"/>
</dbReference>
<dbReference type="Pfam" id="PF13556">
    <property type="entry name" value="HTH_30"/>
    <property type="match status" value="1"/>
</dbReference>
<dbReference type="InterPro" id="IPR042070">
    <property type="entry name" value="PucR_C-HTH_sf"/>
</dbReference>
<evidence type="ECO:0000259" key="3">
    <source>
        <dbReference type="Pfam" id="PF07905"/>
    </source>
</evidence>
<comment type="similarity">
    <text evidence="1">Belongs to the CdaR family.</text>
</comment>
<evidence type="ECO:0000259" key="4">
    <source>
        <dbReference type="Pfam" id="PF13556"/>
    </source>
</evidence>
<sequence>MTTTDAPIDVPGDGPGNGSGARSPQDPGAPTATGGGARSGATPTALPLEQVLTTPILAGAQVLAGAAGLGRTVTRLNVMEVPDVLAFVKPDEFLLTTGYPLRERPDELPRLVADLDARGLAGLGVKLGRYLDELPAAVLEAADARGFPIVQLPDVAFDDVLNDVLGAMLDRQAQQLARAERVHRAFLQVVLRGEGVDAIAADLAELLDMPAAVVGLDGTVLASARCDELDPPPRERLVVAQDARHVRIDGREQRPCVAVPIVAGPRQHGHVVAVPRDGRRTDDLLALESAATVAALALTQRMELQAVESKYQSDLVHDLLRRVDDPDDVLRRAAGFGWDLDRRLIALVVRLDDRPGVERPAAVRGRPPLASTIRGAVLARDPAAAVVRFSAEVVVLTAAFEAPAEATAEDGRAEARAFVADLVARAGKAAGGTVSAGLSRPVEDVRDVARAYEQASQAVALGREIAGRGAVTHFDDLGAYRLLALVEDREELYAFATEVLGELATETEAALDLRTTLQALLDTGGNVAEAARRLHFHYNTLRYRIEKLESLLGPFMTDARRRLDVQLALLVLRLRDQR</sequence>
<dbReference type="InterPro" id="IPR025736">
    <property type="entry name" value="PucR_C-HTH_dom"/>
</dbReference>
<dbReference type="InterPro" id="IPR009057">
    <property type="entry name" value="Homeodomain-like_sf"/>
</dbReference>
<dbReference type="Gene3D" id="1.10.10.2840">
    <property type="entry name" value="PucR C-terminal helix-turn-helix domain"/>
    <property type="match status" value="1"/>
</dbReference>
<dbReference type="PANTHER" id="PTHR33744">
    <property type="entry name" value="CARBOHYDRATE DIACID REGULATOR"/>
    <property type="match status" value="1"/>
</dbReference>
<proteinExistence type="inferred from homology"/>
<evidence type="ECO:0000259" key="5">
    <source>
        <dbReference type="Pfam" id="PF17853"/>
    </source>
</evidence>
<evidence type="ECO:0000256" key="2">
    <source>
        <dbReference type="SAM" id="MobiDB-lite"/>
    </source>
</evidence>
<evidence type="ECO:0000256" key="1">
    <source>
        <dbReference type="ARBA" id="ARBA00006754"/>
    </source>
</evidence>
<reference evidence="6" key="1">
    <citation type="journal article" date="2014" name="Int. J. Syst. Evol. Microbiol.">
        <title>Complete genome sequence of Corynebacterium casei LMG S-19264T (=DSM 44701T), isolated from a smear-ripened cheese.</title>
        <authorList>
            <consortium name="US DOE Joint Genome Institute (JGI-PGF)"/>
            <person name="Walter F."/>
            <person name="Albersmeier A."/>
            <person name="Kalinowski J."/>
            <person name="Ruckert C."/>
        </authorList>
    </citation>
    <scope>NUCLEOTIDE SEQUENCE</scope>
    <source>
        <strain evidence="6">CGMCC 1.14988</strain>
    </source>
</reference>
<dbReference type="EMBL" id="BMHA01000002">
    <property type="protein sequence ID" value="GGI04234.1"/>
    <property type="molecule type" value="Genomic_DNA"/>
</dbReference>
<accession>A0A8J3AD11</accession>
<gene>
    <name evidence="6" type="primary">pucR</name>
    <name evidence="6" type="ORF">GCM10011354_08090</name>
</gene>
<organism evidence="6 7">
    <name type="scientific">Egicoccus halophilus</name>
    <dbReference type="NCBI Taxonomy" id="1670830"/>
    <lineage>
        <taxon>Bacteria</taxon>
        <taxon>Bacillati</taxon>
        <taxon>Actinomycetota</taxon>
        <taxon>Nitriliruptoria</taxon>
        <taxon>Egicoccales</taxon>
        <taxon>Egicoccaceae</taxon>
        <taxon>Egicoccus</taxon>
    </lineage>
</organism>
<feature type="domain" description="Purine catabolism PurC-like" evidence="3">
    <location>
        <begin position="50"/>
        <end position="166"/>
    </location>
</feature>
<dbReference type="Proteomes" id="UP000650511">
    <property type="component" value="Unassembled WGS sequence"/>
</dbReference>
<dbReference type="InterPro" id="IPR012914">
    <property type="entry name" value="PucR_dom"/>
</dbReference>
<reference evidence="6" key="2">
    <citation type="submission" date="2020-09" db="EMBL/GenBank/DDBJ databases">
        <authorList>
            <person name="Sun Q."/>
            <person name="Zhou Y."/>
        </authorList>
    </citation>
    <scope>NUCLEOTIDE SEQUENCE</scope>
    <source>
        <strain evidence="6">CGMCC 1.14988</strain>
    </source>
</reference>
<feature type="domain" description="CdaR GGDEF-like" evidence="5">
    <location>
        <begin position="325"/>
        <end position="460"/>
    </location>
</feature>
<keyword evidence="7" id="KW-1185">Reference proteome</keyword>
<name>A0A8J3AD11_9ACTN</name>
<dbReference type="Pfam" id="PF17853">
    <property type="entry name" value="GGDEF_2"/>
    <property type="match status" value="1"/>
</dbReference>
<evidence type="ECO:0000313" key="6">
    <source>
        <dbReference type="EMBL" id="GGI04234.1"/>
    </source>
</evidence>
<dbReference type="InterPro" id="IPR051448">
    <property type="entry name" value="CdaR-like_regulators"/>
</dbReference>
<protein>
    <submittedName>
        <fullName evidence="6">CdaR family transcriptional regulator</fullName>
    </submittedName>
</protein>